<dbReference type="PANTHER" id="PTHR42786">
    <property type="entry name" value="TRNA/RRNA METHYLTRANSFERASE"/>
    <property type="match status" value="1"/>
</dbReference>
<dbReference type="InterPro" id="IPR001537">
    <property type="entry name" value="SpoU_MeTrfase"/>
</dbReference>
<keyword evidence="3 7" id="KW-0808">Transferase</keyword>
<accession>A0A6N9TA47</accession>
<comment type="caution">
    <text evidence="7">The sequence shown here is derived from an EMBL/GenBank/DDBJ whole genome shotgun (WGS) entry which is preliminary data.</text>
</comment>
<evidence type="ECO:0000256" key="2">
    <source>
        <dbReference type="ARBA" id="ARBA00022603"/>
    </source>
</evidence>
<comment type="subunit">
    <text evidence="5">Homodimer.</text>
</comment>
<keyword evidence="4 5" id="KW-0949">S-adenosyl-L-methionine</keyword>
<evidence type="ECO:0000313" key="7">
    <source>
        <dbReference type="EMBL" id="NDW06936.1"/>
    </source>
</evidence>
<dbReference type="InterPro" id="IPR029026">
    <property type="entry name" value="tRNA_m1G_MTases_N"/>
</dbReference>
<comment type="similarity">
    <text evidence="1">Belongs to the class IV-like SAM-binding methyltransferase superfamily. RNA methyltransferase TrmH family.</text>
</comment>
<dbReference type="Proteomes" id="UP000469011">
    <property type="component" value="Unassembled WGS sequence"/>
</dbReference>
<reference evidence="7 8" key="1">
    <citation type="submission" date="2020-01" db="EMBL/GenBank/DDBJ databases">
        <title>Jiella pacifica sp. nov.</title>
        <authorList>
            <person name="Xue Z."/>
            <person name="Zhu S."/>
            <person name="Chen J."/>
            <person name="Yang J."/>
        </authorList>
    </citation>
    <scope>NUCLEOTIDE SEQUENCE [LARGE SCALE GENOMIC DNA]</scope>
    <source>
        <strain evidence="7 8">40Bstr34</strain>
    </source>
</reference>
<dbReference type="CDD" id="cd18093">
    <property type="entry name" value="SpoU-like_TrmJ"/>
    <property type="match status" value="1"/>
</dbReference>
<dbReference type="NCBIfam" id="TIGR00050">
    <property type="entry name" value="rRNA_methyl_1"/>
    <property type="match status" value="1"/>
</dbReference>
<comment type="function">
    <text evidence="5">Catalyzes the formation of 2'O-methylated cytidine (Cm32) or 2'O-methylated uridine (Um32) at position 32 in tRNA.</text>
</comment>
<keyword evidence="5" id="KW-0963">Cytoplasm</keyword>
<dbReference type="EMBL" id="JAAAMG010000022">
    <property type="protein sequence ID" value="NDW06936.1"/>
    <property type="molecule type" value="Genomic_DNA"/>
</dbReference>
<dbReference type="PANTHER" id="PTHR42786:SF7">
    <property type="entry name" value="TRNA_RRNA METHYLTRANSFERASE SPOU TYPE DOMAIN-CONTAINING PROTEIN"/>
    <property type="match status" value="1"/>
</dbReference>
<evidence type="ECO:0000256" key="3">
    <source>
        <dbReference type="ARBA" id="ARBA00022679"/>
    </source>
</evidence>
<evidence type="ECO:0000256" key="4">
    <source>
        <dbReference type="ARBA" id="ARBA00022691"/>
    </source>
</evidence>
<comment type="subcellular location">
    <subcellularLocation>
        <location evidence="5">Cytoplasm</location>
    </subcellularLocation>
</comment>
<evidence type="ECO:0000259" key="6">
    <source>
        <dbReference type="Pfam" id="PF00588"/>
    </source>
</evidence>
<dbReference type="InterPro" id="IPR004384">
    <property type="entry name" value="RNA_MeTrfase_TrmJ/LasT"/>
</dbReference>
<gene>
    <name evidence="5" type="primary">trmJ</name>
    <name evidence="7" type="ORF">GTK09_21205</name>
</gene>
<dbReference type="InterPro" id="IPR029028">
    <property type="entry name" value="Alpha/beta_knot_MTases"/>
</dbReference>
<dbReference type="EC" id="2.1.1.200" evidence="5"/>
<dbReference type="GO" id="GO:0005829">
    <property type="term" value="C:cytosol"/>
    <property type="evidence" value="ECO:0007669"/>
    <property type="project" value="TreeGrafter"/>
</dbReference>
<dbReference type="Gene3D" id="1.10.8.590">
    <property type="match status" value="1"/>
</dbReference>
<proteinExistence type="inferred from homology"/>
<dbReference type="Pfam" id="PF00588">
    <property type="entry name" value="SpoU_methylase"/>
    <property type="match status" value="1"/>
</dbReference>
<comment type="catalytic activity">
    <reaction evidence="5">
        <text>uridine(32) in tRNA + S-adenosyl-L-methionine = 2'-O-methyluridine(32) in tRNA + S-adenosyl-L-homocysteine + H(+)</text>
        <dbReference type="Rhea" id="RHEA:42936"/>
        <dbReference type="Rhea" id="RHEA-COMP:10107"/>
        <dbReference type="Rhea" id="RHEA-COMP:10290"/>
        <dbReference type="ChEBI" id="CHEBI:15378"/>
        <dbReference type="ChEBI" id="CHEBI:57856"/>
        <dbReference type="ChEBI" id="CHEBI:59789"/>
        <dbReference type="ChEBI" id="CHEBI:65315"/>
        <dbReference type="ChEBI" id="CHEBI:74478"/>
        <dbReference type="EC" id="2.1.1.200"/>
    </reaction>
</comment>
<keyword evidence="5" id="KW-0819">tRNA processing</keyword>
<evidence type="ECO:0000256" key="1">
    <source>
        <dbReference type="ARBA" id="ARBA00007228"/>
    </source>
</evidence>
<evidence type="ECO:0000313" key="8">
    <source>
        <dbReference type="Proteomes" id="UP000469011"/>
    </source>
</evidence>
<sequence>MRDWDRPTWLAGREAVSSAGARRQYCSAVADEGALSALDDETLRQSRTGPAIVLVEPQLGENIGMVARAMANFGLGDLRLVNPRDGWPSEKARAAASRSDHVIDAVRLFATVEEATADLNFVMATTARARDSFKPVRGPEEAAVDLRRRSAEGQGTGILFGRERWGLTNEEVGLADEIVTFPVDPQFASLNIAQAVLLMSYAYQAAGRGGDLSPRFEAKLPEPATKDDLFRLFHHLEASLERAGYFFPEPKREVMTQNLRTMLTKANLSEPEVHTLRGVIKAFDYEAAQLRKKLGDAS</sequence>
<name>A0A6N9TA47_9HYPH</name>
<keyword evidence="2 5" id="KW-0489">Methyltransferase</keyword>
<keyword evidence="8" id="KW-1185">Reference proteome</keyword>
<feature type="domain" description="tRNA/rRNA methyltransferase SpoU type" evidence="6">
    <location>
        <begin position="51"/>
        <end position="201"/>
    </location>
</feature>
<dbReference type="SUPFAM" id="SSF75217">
    <property type="entry name" value="alpha/beta knot"/>
    <property type="match status" value="1"/>
</dbReference>
<dbReference type="GO" id="GO:0160206">
    <property type="term" value="F:tRNA (cytidine(32)/uridine(32)-2'-O)-methyltransferase activity"/>
    <property type="evidence" value="ECO:0007669"/>
    <property type="project" value="UniProtKB-EC"/>
</dbReference>
<dbReference type="Gene3D" id="3.40.1280.10">
    <property type="match status" value="1"/>
</dbReference>
<dbReference type="AlphaFoldDB" id="A0A6N9TA47"/>
<organism evidence="7 8">
    <name type="scientific">Jiella pacifica</name>
    <dbReference type="NCBI Taxonomy" id="2696469"/>
    <lineage>
        <taxon>Bacteria</taxon>
        <taxon>Pseudomonadati</taxon>
        <taxon>Pseudomonadota</taxon>
        <taxon>Alphaproteobacteria</taxon>
        <taxon>Hyphomicrobiales</taxon>
        <taxon>Aurantimonadaceae</taxon>
        <taxon>Jiella</taxon>
    </lineage>
</organism>
<dbReference type="GO" id="GO:0002128">
    <property type="term" value="P:tRNA nucleoside ribose methylation"/>
    <property type="evidence" value="ECO:0007669"/>
    <property type="project" value="TreeGrafter"/>
</dbReference>
<dbReference type="GO" id="GO:0003723">
    <property type="term" value="F:RNA binding"/>
    <property type="evidence" value="ECO:0007669"/>
    <property type="project" value="InterPro"/>
</dbReference>
<protein>
    <recommendedName>
        <fullName evidence="5">tRNA (cytidine/uridine-2'-O-)-methyltransferase TrmJ</fullName>
        <ecNumber evidence="5">2.1.1.200</ecNumber>
    </recommendedName>
    <alternativeName>
        <fullName evidence="5">tRNA (cytidine(32)/uridine(32)-2'-O)-methyltransferase</fullName>
    </alternativeName>
    <alternativeName>
        <fullName evidence="5">tRNA Cm32/Um32 methyltransferase</fullName>
    </alternativeName>
</protein>
<comment type="catalytic activity">
    <reaction evidence="5">
        <text>cytidine(32) in tRNA + S-adenosyl-L-methionine = 2'-O-methylcytidine(32) in tRNA + S-adenosyl-L-homocysteine + H(+)</text>
        <dbReference type="Rhea" id="RHEA:42932"/>
        <dbReference type="Rhea" id="RHEA-COMP:10288"/>
        <dbReference type="Rhea" id="RHEA-COMP:10289"/>
        <dbReference type="ChEBI" id="CHEBI:15378"/>
        <dbReference type="ChEBI" id="CHEBI:57856"/>
        <dbReference type="ChEBI" id="CHEBI:59789"/>
        <dbReference type="ChEBI" id="CHEBI:74495"/>
        <dbReference type="ChEBI" id="CHEBI:82748"/>
        <dbReference type="EC" id="2.1.1.200"/>
    </reaction>
</comment>
<evidence type="ECO:0000256" key="5">
    <source>
        <dbReference type="RuleBase" id="RU362024"/>
    </source>
</evidence>